<proteinExistence type="inferred from homology"/>
<evidence type="ECO:0000313" key="15">
    <source>
        <dbReference type="Proteomes" id="UP001265983"/>
    </source>
</evidence>
<dbReference type="RefSeq" id="WP_155874164.1">
    <property type="nucleotide sequence ID" value="NZ_JARUHM010000013.1"/>
</dbReference>
<dbReference type="Proteomes" id="UP000423525">
    <property type="component" value="Chromosome"/>
</dbReference>
<comment type="similarity">
    <text evidence="2">Belongs to the ferredoxin--NADP reductase type 1 family.</text>
</comment>
<dbReference type="Pfam" id="PF07992">
    <property type="entry name" value="Pyr_redox_2"/>
    <property type="match status" value="1"/>
</dbReference>
<feature type="binding site" evidence="9">
    <location>
        <position position="44"/>
    </location>
    <ligand>
        <name>FAD</name>
        <dbReference type="ChEBI" id="CHEBI:57692"/>
    </ligand>
</feature>
<dbReference type="InterPro" id="IPR036188">
    <property type="entry name" value="FAD/NAD-bd_sf"/>
</dbReference>
<dbReference type="KEGG" id="crf:FRC0190_02090"/>
<gene>
    <name evidence="13" type="ORF">FRC0190_02090</name>
    <name evidence="12" type="ORF">P8T80_10550</name>
</gene>
<evidence type="ECO:0000256" key="1">
    <source>
        <dbReference type="ARBA" id="ARBA00001974"/>
    </source>
</evidence>
<dbReference type="InterPro" id="IPR021163">
    <property type="entry name" value="Ferredox_Rdtase_adrenod"/>
</dbReference>
<dbReference type="Proteomes" id="UP001265983">
    <property type="component" value="Unassembled WGS sequence"/>
</dbReference>
<reference evidence="13 14" key="1">
    <citation type="submission" date="2019-11" db="EMBL/GenBank/DDBJ databases">
        <authorList>
            <person name="Brisse S."/>
        </authorList>
    </citation>
    <scope>NUCLEOTIDE SEQUENCE [LARGE SCALE GENOMIC DNA]</scope>
    <source>
        <strain evidence="13">FRC0190</strain>
    </source>
</reference>
<keyword evidence="15" id="KW-1185">Reference proteome</keyword>
<dbReference type="EMBL" id="JARUHM010000013">
    <property type="protein sequence ID" value="MDT9411802.1"/>
    <property type="molecule type" value="Genomic_DNA"/>
</dbReference>
<feature type="binding site" evidence="10">
    <location>
        <position position="364"/>
    </location>
    <ligand>
        <name>NADP(+)</name>
        <dbReference type="ChEBI" id="CHEBI:58349"/>
    </ligand>
</feature>
<dbReference type="SUPFAM" id="SSF51971">
    <property type="entry name" value="Nucleotide-binding domain"/>
    <property type="match status" value="1"/>
</dbReference>
<dbReference type="AlphaFoldDB" id="A0A6I8MI98"/>
<dbReference type="GO" id="GO:0004324">
    <property type="term" value="F:ferredoxin-NADP+ reductase activity"/>
    <property type="evidence" value="ECO:0007669"/>
    <property type="project" value="UniProtKB-EC"/>
</dbReference>
<dbReference type="PANTHER" id="PTHR48467">
    <property type="entry name" value="GLUTAMATE SYNTHASE 1 [NADH], CHLOROPLASTIC-LIKE"/>
    <property type="match status" value="1"/>
</dbReference>
<keyword evidence="5 9" id="KW-0274">FAD</keyword>
<evidence type="ECO:0000313" key="12">
    <source>
        <dbReference type="EMBL" id="MDT9411802.1"/>
    </source>
</evidence>
<feature type="binding site" evidence="9">
    <location>
        <position position="80"/>
    </location>
    <ligand>
        <name>FAD</name>
        <dbReference type="ChEBI" id="CHEBI:57692"/>
    </ligand>
</feature>
<dbReference type="InterPro" id="IPR023753">
    <property type="entry name" value="FAD/NAD-binding_dom"/>
</dbReference>
<reference evidence="12 15" key="2">
    <citation type="submission" date="2023-03" db="EMBL/GenBank/DDBJ databases">
        <title>Whole genome sequence of the first Corynebacterium rouxii strains isolated in Brazil: a recent member of Corynebacterium diphtheriae complex.</title>
        <authorList>
            <person name="Vieira V."/>
            <person name="Ramos J.N."/>
            <person name="Araujo M.R.B."/>
            <person name="Baio P.V."/>
            <person name="Sant'Anna L.O."/>
            <person name="Veras J.F.C."/>
            <person name="Vieira E.M.D."/>
            <person name="Sousa M.A.B."/>
            <person name="Camargo C.H."/>
            <person name="Sacchi C.T."/>
            <person name="Campos K.R."/>
            <person name="Santos M.B.N."/>
            <person name="Bokermann S."/>
            <person name="Alvim L.B."/>
            <person name="Santos L.S."/>
            <person name="Mattos-Guaraldi A.L."/>
        </authorList>
    </citation>
    <scope>NUCLEOTIDE SEQUENCE [LARGE SCALE GENOMIC DNA]</scope>
    <source>
        <strain evidence="12 15">70862</strain>
    </source>
</reference>
<evidence type="ECO:0000256" key="2">
    <source>
        <dbReference type="ARBA" id="ARBA00008312"/>
    </source>
</evidence>
<keyword evidence="4" id="KW-0285">Flavoprotein</keyword>
<evidence type="ECO:0000256" key="5">
    <source>
        <dbReference type="ARBA" id="ARBA00022827"/>
    </source>
</evidence>
<feature type="binding site" evidence="10">
    <location>
        <begin position="194"/>
        <end position="195"/>
    </location>
    <ligand>
        <name>NADP(+)</name>
        <dbReference type="ChEBI" id="CHEBI:58349"/>
    </ligand>
</feature>
<dbReference type="EMBL" id="LR738855">
    <property type="protein sequence ID" value="VZH86158.1"/>
    <property type="molecule type" value="Genomic_DNA"/>
</dbReference>
<dbReference type="Gene3D" id="3.50.50.60">
    <property type="entry name" value="FAD/NAD(P)-binding domain"/>
    <property type="match status" value="1"/>
</dbReference>
<feature type="domain" description="FAD/NAD(P)-binding" evidence="11">
    <location>
        <begin position="6"/>
        <end position="178"/>
    </location>
</feature>
<dbReference type="EC" id="1.18.1.2" evidence="3"/>
<evidence type="ECO:0000256" key="10">
    <source>
        <dbReference type="PIRSR" id="PIRSR000362-2"/>
    </source>
</evidence>
<evidence type="ECO:0000313" key="14">
    <source>
        <dbReference type="Proteomes" id="UP000423525"/>
    </source>
</evidence>
<evidence type="ECO:0000256" key="6">
    <source>
        <dbReference type="ARBA" id="ARBA00022857"/>
    </source>
</evidence>
<keyword evidence="6 10" id="KW-0521">NADP</keyword>
<dbReference type="Gene3D" id="3.40.50.720">
    <property type="entry name" value="NAD(P)-binding Rossmann-like Domain"/>
    <property type="match status" value="1"/>
</dbReference>
<feature type="binding site" evidence="10">
    <location>
        <position position="206"/>
    </location>
    <ligand>
        <name>NADP(+)</name>
        <dbReference type="ChEBI" id="CHEBI:58349"/>
    </ligand>
</feature>
<dbReference type="InterPro" id="IPR055275">
    <property type="entry name" value="Ferredox_Rdtase"/>
</dbReference>
<evidence type="ECO:0000256" key="4">
    <source>
        <dbReference type="ARBA" id="ARBA00022630"/>
    </source>
</evidence>
<evidence type="ECO:0000256" key="9">
    <source>
        <dbReference type="PIRSR" id="PIRSR000362-1"/>
    </source>
</evidence>
<name>A0A6I8MI98_9CORY</name>
<feature type="binding site" evidence="9">
    <location>
        <position position="15"/>
    </location>
    <ligand>
        <name>FAD</name>
        <dbReference type="ChEBI" id="CHEBI:57692"/>
    </ligand>
</feature>
<feature type="binding site" evidence="9">
    <location>
        <position position="357"/>
    </location>
    <ligand>
        <name>FAD</name>
        <dbReference type="ChEBI" id="CHEBI:57692"/>
    </ligand>
</feature>
<evidence type="ECO:0000313" key="13">
    <source>
        <dbReference type="EMBL" id="VZH86158.1"/>
    </source>
</evidence>
<comment type="catalytic activity">
    <reaction evidence="8">
        <text>2 reduced [2Fe-2S]-[ferredoxin] + NADP(+) + H(+) = 2 oxidized [2Fe-2S]-[ferredoxin] + NADPH</text>
        <dbReference type="Rhea" id="RHEA:20125"/>
        <dbReference type="Rhea" id="RHEA-COMP:10000"/>
        <dbReference type="Rhea" id="RHEA-COMP:10001"/>
        <dbReference type="ChEBI" id="CHEBI:15378"/>
        <dbReference type="ChEBI" id="CHEBI:33737"/>
        <dbReference type="ChEBI" id="CHEBI:33738"/>
        <dbReference type="ChEBI" id="CHEBI:57783"/>
        <dbReference type="ChEBI" id="CHEBI:58349"/>
        <dbReference type="EC" id="1.18.1.2"/>
    </reaction>
</comment>
<keyword evidence="7" id="KW-0560">Oxidoreductase</keyword>
<organism evidence="13 14">
    <name type="scientific">Corynebacterium rouxii</name>
    <dbReference type="NCBI Taxonomy" id="2719119"/>
    <lineage>
        <taxon>Bacteria</taxon>
        <taxon>Bacillati</taxon>
        <taxon>Actinomycetota</taxon>
        <taxon>Actinomycetes</taxon>
        <taxon>Mycobacteriales</taxon>
        <taxon>Corynebacteriaceae</taxon>
        <taxon>Corynebacterium</taxon>
    </lineage>
</organism>
<dbReference type="PRINTS" id="PR00419">
    <property type="entry name" value="ADXRDTASE"/>
</dbReference>
<accession>A0A6I8MI98</accession>
<evidence type="ECO:0000256" key="7">
    <source>
        <dbReference type="ARBA" id="ARBA00023002"/>
    </source>
</evidence>
<dbReference type="PANTHER" id="PTHR48467:SF1">
    <property type="entry name" value="GLUTAMATE SYNTHASE 1 [NADH], CHLOROPLASTIC-LIKE"/>
    <property type="match status" value="1"/>
</dbReference>
<evidence type="ECO:0000256" key="3">
    <source>
        <dbReference type="ARBA" id="ARBA00013223"/>
    </source>
</evidence>
<evidence type="ECO:0000256" key="8">
    <source>
        <dbReference type="ARBA" id="ARBA00047776"/>
    </source>
</evidence>
<sequence>MTEPLRVAVIGSGPAGIYASDLLTKNNPTTTIDLYERMPAPFGLIRYGVAPDHPRIKGIITSLHNILNNPNIRLIGNITIGTDLTINDLRHHYDAIILATGATADRNLTIPGAELQGSHGAAEFVGFYDGNPDFHRTWDLTATDVAVIGVGNVGLDVARILAKTADELHTTEIPDNVYHTLKNNQATTIHVFGRRGPAQVKFSPLELKELDHSPTIDVIVNPEDIDYDDTSITTRRQSKSQDLVCQTLENYAMREPTGAPHKLHIHLFESPVEILGTNGHVTALRTERTEYDGNGGIRGTGKYTDWPIQAVYRAVGYRSEPINDVPFDTTNHVIYNDGGHVTTQDGTIIPGLYTTGWIKRGPVGLIGNTKSDAKETTEMLINDWETGQLTPAENRNPDAILDVLKQRGIPVTTWDGWHALDAAERELGQAEGRERKKIVEWNDMLHHAAKKD</sequence>
<comment type="cofactor">
    <cofactor evidence="1 9">
        <name>FAD</name>
        <dbReference type="ChEBI" id="CHEBI:57692"/>
    </cofactor>
</comment>
<evidence type="ECO:0000259" key="11">
    <source>
        <dbReference type="Pfam" id="PF07992"/>
    </source>
</evidence>
<feature type="binding site" evidence="9">
    <location>
        <position position="36"/>
    </location>
    <ligand>
        <name>FAD</name>
        <dbReference type="ChEBI" id="CHEBI:57692"/>
    </ligand>
</feature>
<feature type="binding site" evidence="9">
    <location>
        <begin position="364"/>
        <end position="366"/>
    </location>
    <ligand>
        <name>FAD</name>
        <dbReference type="ChEBI" id="CHEBI:57692"/>
    </ligand>
</feature>
<dbReference type="PIRSF" id="PIRSF000362">
    <property type="entry name" value="FNR"/>
    <property type="match status" value="1"/>
</dbReference>
<protein>
    <recommendedName>
        <fullName evidence="3">ferredoxin--NADP(+) reductase</fullName>
        <ecNumber evidence="3">1.18.1.2</ecNumber>
    </recommendedName>
</protein>